<dbReference type="EC" id="4.2.3.19" evidence="10"/>
<dbReference type="InterPro" id="IPR001906">
    <property type="entry name" value="Terpene_synth_N"/>
</dbReference>
<dbReference type="SUPFAM" id="SSF48239">
    <property type="entry name" value="Terpenoid cyclases/Protein prenyltransferases"/>
    <property type="match status" value="2"/>
</dbReference>
<dbReference type="GO" id="GO:0000287">
    <property type="term" value="F:magnesium ion binding"/>
    <property type="evidence" value="ECO:0007669"/>
    <property type="project" value="InterPro"/>
</dbReference>
<evidence type="ECO:0000256" key="1">
    <source>
        <dbReference type="ARBA" id="ARBA00001946"/>
    </source>
</evidence>
<dbReference type="FunFam" id="1.10.600.10:FF:000005">
    <property type="entry name" value="Ent-kaur-16-ene synthase, chloroplastic"/>
    <property type="match status" value="1"/>
</dbReference>
<dbReference type="Gene3D" id="1.50.10.160">
    <property type="match status" value="1"/>
</dbReference>
<dbReference type="Pfam" id="PF03936">
    <property type="entry name" value="Terpene_synth_C"/>
    <property type="match status" value="1"/>
</dbReference>
<dbReference type="GO" id="GO:0009686">
    <property type="term" value="P:gibberellin biosynthetic process"/>
    <property type="evidence" value="ECO:0007669"/>
    <property type="project" value="TreeGrafter"/>
</dbReference>
<sequence>MRTKERIRKLFNKVELSVSSYDTAWVAMVPSPGCPKSPCFPECVKWLMDNQLSNGSWGLYPLLLKDTLSSTLASIVALKKWNVGQHQINKGLSFIESNLSLATDKKQPSPFGFEIIFPHMLEYAKDLNVKLPLNEKELSLMLDDRRLELTSAKRNSKETMGYLAYISEGLGRDYDRNMVMKYQMKNGSILNSPSASAAALIDHQNVRCLDYLTSLLGKFGNAVPTVYPLDIYLRLYMVDQLQRLGISRHFMDEIQTVLDESYTNWMQRDEQIFTSVGTCALAFRVLRTNGYQISSDPLAEITKKGSNMSPHKDPAFEVDIHAALEAYRASQIIYQHESAFGELNLLSADFVKRNISTTLSKHLHKQVDDAFKFPLYASLERVSTRRNIQNYNVADDTRILKTAYRSSNISNEDYIRLAEKDFNASQLIYRKELKDLKRWLVENKLDKIKSRQRMDYCYFSGASVISSPELSDARITWAKSSYLVTLVDDFFDVDGYMDELVNLIQCVEKWNVNVETDCCCEEVHILFLALKDVVSWIGDAAFKWQARDVTSHVIQCWLKLLNSMLTEAKWARYNVVPTMNEYIETSCVSFTLCTFVLPALYFIGPKLSEDVVHSSEYNTLYEIMSIHGRLINDIRSFKRELKDDKLNAVTLHNNYGKNGIEEEEIVEEIKTMINELEKKLMRLVLESKESVVPKACKDVFWKMCCLDIFFYATGDGFTENYLLDTVKEVIHEPVFMLKNIPNE</sequence>
<dbReference type="AlphaFoldDB" id="A0AAD8K0Q5"/>
<comment type="pathway">
    <text evidence="2">Hormone biosynthesis.</text>
</comment>
<dbReference type="InterPro" id="IPR050148">
    <property type="entry name" value="Terpene_synthase-like"/>
</dbReference>
<comment type="cofactor">
    <cofactor evidence="1">
        <name>Mg(2+)</name>
        <dbReference type="ChEBI" id="CHEBI:18420"/>
    </cofactor>
</comment>
<dbReference type="GO" id="GO:0009507">
    <property type="term" value="C:chloroplast"/>
    <property type="evidence" value="ECO:0007669"/>
    <property type="project" value="TreeGrafter"/>
</dbReference>
<keyword evidence="5" id="KW-0460">Magnesium</keyword>
<dbReference type="SFLD" id="SFLDG01014">
    <property type="entry name" value="Terpene_Cyclase_Like_1_N-term"/>
    <property type="match status" value="1"/>
</dbReference>
<evidence type="ECO:0000256" key="3">
    <source>
        <dbReference type="ARBA" id="ARBA00006333"/>
    </source>
</evidence>
<dbReference type="FunFam" id="1.50.10.130:FF:000002">
    <property type="entry name" value="Ent-copalyl diphosphate synthase, chloroplastic"/>
    <property type="match status" value="1"/>
</dbReference>
<comment type="similarity">
    <text evidence="3">Belongs to the terpene synthase family.</text>
</comment>
<name>A0AAD8K0Q5_TARER</name>
<accession>A0AAD8K0Q5</accession>
<feature type="domain" description="Terpene synthase metal-binding" evidence="12">
    <location>
        <begin position="447"/>
        <end position="678"/>
    </location>
</feature>
<dbReference type="GO" id="GO:0009899">
    <property type="term" value="F:ent-kaurene synthase activity"/>
    <property type="evidence" value="ECO:0007669"/>
    <property type="project" value="UniProtKB-EC"/>
</dbReference>
<dbReference type="Pfam" id="PF01397">
    <property type="entry name" value="Terpene_synth"/>
    <property type="match status" value="1"/>
</dbReference>
<reference evidence="13" key="1">
    <citation type="journal article" date="2023" name="bioRxiv">
        <title>Improved chromosome-level genome assembly for marigold (Tagetes erecta).</title>
        <authorList>
            <person name="Jiang F."/>
            <person name="Yuan L."/>
            <person name="Wang S."/>
            <person name="Wang H."/>
            <person name="Xu D."/>
            <person name="Wang A."/>
            <person name="Fan W."/>
        </authorList>
    </citation>
    <scope>NUCLEOTIDE SEQUENCE</scope>
    <source>
        <strain evidence="13">WSJ</strain>
        <tissue evidence="13">Leaf</tissue>
    </source>
</reference>
<dbReference type="GO" id="GO:0033332">
    <property type="term" value="P:ent-kaurene biosynthetic process"/>
    <property type="evidence" value="ECO:0007669"/>
    <property type="project" value="UniProtKB-ARBA"/>
</dbReference>
<evidence type="ECO:0000256" key="7">
    <source>
        <dbReference type="ARBA" id="ARBA00037909"/>
    </source>
</evidence>
<dbReference type="PANTHER" id="PTHR31739:SF3">
    <property type="entry name" value="ENT-KAUR-16-ENE SYNTHASE, CHLOROPLASTIC"/>
    <property type="match status" value="1"/>
</dbReference>
<dbReference type="InterPro" id="IPR008949">
    <property type="entry name" value="Isoprenoid_synthase_dom_sf"/>
</dbReference>
<evidence type="ECO:0000256" key="9">
    <source>
        <dbReference type="ARBA" id="ARBA00057365"/>
    </source>
</evidence>
<keyword evidence="4" id="KW-0479">Metal-binding</keyword>
<keyword evidence="14" id="KW-1185">Reference proteome</keyword>
<evidence type="ECO:0000256" key="2">
    <source>
        <dbReference type="ARBA" id="ARBA00004972"/>
    </source>
</evidence>
<evidence type="ECO:0000313" key="13">
    <source>
        <dbReference type="EMBL" id="KAK1412196.1"/>
    </source>
</evidence>
<keyword evidence="6" id="KW-0456">Lyase</keyword>
<evidence type="ECO:0000259" key="12">
    <source>
        <dbReference type="Pfam" id="PF03936"/>
    </source>
</evidence>
<evidence type="ECO:0000256" key="6">
    <source>
        <dbReference type="ARBA" id="ARBA00023239"/>
    </source>
</evidence>
<dbReference type="EMBL" id="JAUHHV010000009">
    <property type="protein sequence ID" value="KAK1412196.1"/>
    <property type="molecule type" value="Genomic_DNA"/>
</dbReference>
<dbReference type="InterPro" id="IPR036965">
    <property type="entry name" value="Terpene_synth_N_sf"/>
</dbReference>
<evidence type="ECO:0000259" key="11">
    <source>
        <dbReference type="Pfam" id="PF01397"/>
    </source>
</evidence>
<dbReference type="Gene3D" id="1.50.10.130">
    <property type="entry name" value="Terpene synthase, N-terminal domain"/>
    <property type="match status" value="1"/>
</dbReference>
<comment type="caution">
    <text evidence="13">The sequence shown here is derived from an EMBL/GenBank/DDBJ whole genome shotgun (WGS) entry which is preliminary data.</text>
</comment>
<organism evidence="13 14">
    <name type="scientific">Tagetes erecta</name>
    <name type="common">African marigold</name>
    <dbReference type="NCBI Taxonomy" id="13708"/>
    <lineage>
        <taxon>Eukaryota</taxon>
        <taxon>Viridiplantae</taxon>
        <taxon>Streptophyta</taxon>
        <taxon>Embryophyta</taxon>
        <taxon>Tracheophyta</taxon>
        <taxon>Spermatophyta</taxon>
        <taxon>Magnoliopsida</taxon>
        <taxon>eudicotyledons</taxon>
        <taxon>Gunneridae</taxon>
        <taxon>Pentapetalae</taxon>
        <taxon>asterids</taxon>
        <taxon>campanulids</taxon>
        <taxon>Asterales</taxon>
        <taxon>Asteraceae</taxon>
        <taxon>Asteroideae</taxon>
        <taxon>Heliantheae alliance</taxon>
        <taxon>Tageteae</taxon>
        <taxon>Tagetes</taxon>
    </lineage>
</organism>
<dbReference type="SUPFAM" id="SSF48576">
    <property type="entry name" value="Terpenoid synthases"/>
    <property type="match status" value="1"/>
</dbReference>
<gene>
    <name evidence="13" type="ORF">QVD17_33234</name>
</gene>
<comment type="function">
    <text evidence="9">Involved in the biosynthesis of ent-kaurene diterpenoids natural products such as oridonin, miltiradiene, eriocalyxin B and nezukol, known to exhibit antitumor, anti-inflammatory and antibacterial activities, and in the production of gibberellins phytohormones. Catalyzes the conversion of ent-copalyl diphosphate (ent-CPP) to ent-kaurene.</text>
</comment>
<protein>
    <recommendedName>
        <fullName evidence="10">ent-kaurene synthase</fullName>
        <ecNumber evidence="10">4.2.3.19</ecNumber>
    </recommendedName>
</protein>
<proteinExistence type="inferred from homology"/>
<evidence type="ECO:0000313" key="14">
    <source>
        <dbReference type="Proteomes" id="UP001229421"/>
    </source>
</evidence>
<comment type="pathway">
    <text evidence="7">Plant hormone biosynthesis; gibberellin biosynthesis.</text>
</comment>
<dbReference type="PANTHER" id="PTHR31739">
    <property type="entry name" value="ENT-COPALYL DIPHOSPHATE SYNTHASE, CHLOROPLASTIC"/>
    <property type="match status" value="1"/>
</dbReference>
<evidence type="ECO:0000256" key="8">
    <source>
        <dbReference type="ARBA" id="ARBA00050853"/>
    </source>
</evidence>
<dbReference type="Proteomes" id="UP001229421">
    <property type="component" value="Unassembled WGS sequence"/>
</dbReference>
<dbReference type="InterPro" id="IPR008930">
    <property type="entry name" value="Terpenoid_cyclase/PrenylTrfase"/>
</dbReference>
<dbReference type="Gene3D" id="1.10.600.10">
    <property type="entry name" value="Farnesyl Diphosphate Synthase"/>
    <property type="match status" value="1"/>
</dbReference>
<dbReference type="InterPro" id="IPR005630">
    <property type="entry name" value="Terpene_synthase_metal-bd"/>
</dbReference>
<feature type="domain" description="Terpene synthase N-terminal" evidence="11">
    <location>
        <begin position="177"/>
        <end position="370"/>
    </location>
</feature>
<evidence type="ECO:0000256" key="10">
    <source>
        <dbReference type="ARBA" id="ARBA00066670"/>
    </source>
</evidence>
<evidence type="ECO:0000256" key="4">
    <source>
        <dbReference type="ARBA" id="ARBA00022723"/>
    </source>
</evidence>
<comment type="catalytic activity">
    <reaction evidence="8">
        <text>ent-copalyl diphosphate = ent-kaur-16-ene + diphosphate</text>
        <dbReference type="Rhea" id="RHEA:22220"/>
        <dbReference type="ChEBI" id="CHEBI:15415"/>
        <dbReference type="ChEBI" id="CHEBI:33019"/>
        <dbReference type="ChEBI" id="CHEBI:58553"/>
        <dbReference type="EC" id="4.2.3.19"/>
    </reaction>
    <physiologicalReaction direction="left-to-right" evidence="8">
        <dbReference type="Rhea" id="RHEA:22221"/>
    </physiologicalReaction>
</comment>
<evidence type="ECO:0000256" key="5">
    <source>
        <dbReference type="ARBA" id="ARBA00022842"/>
    </source>
</evidence>